<keyword evidence="2" id="KW-0813">Transport</keyword>
<evidence type="ECO:0000256" key="1">
    <source>
        <dbReference type="ARBA" id="ARBA00004651"/>
    </source>
</evidence>
<dbReference type="RefSeq" id="WP_091077550.1">
    <property type="nucleotide sequence ID" value="NZ_FOHX01000002.1"/>
</dbReference>
<dbReference type="Proteomes" id="UP000199361">
    <property type="component" value="Unassembled WGS sequence"/>
</dbReference>
<feature type="transmembrane region" description="Helical" evidence="9">
    <location>
        <begin position="95"/>
        <end position="116"/>
    </location>
</feature>
<dbReference type="PANTHER" id="PTHR11795:SF449">
    <property type="entry name" value="BRANCHED-CHAIN AMINO ACID TRANSPORT PERMEASE PROTEIN LIVH-RELATED"/>
    <property type="match status" value="1"/>
</dbReference>
<evidence type="ECO:0000256" key="3">
    <source>
        <dbReference type="ARBA" id="ARBA00022475"/>
    </source>
</evidence>
<accession>A0A1I0C516</accession>
<dbReference type="GO" id="GO:0022857">
    <property type="term" value="F:transmembrane transporter activity"/>
    <property type="evidence" value="ECO:0007669"/>
    <property type="project" value="InterPro"/>
</dbReference>
<feature type="transmembrane region" description="Helical" evidence="9">
    <location>
        <begin position="189"/>
        <end position="214"/>
    </location>
</feature>
<name>A0A1I0C516_9ACTN</name>
<feature type="transmembrane region" description="Helical" evidence="9">
    <location>
        <begin position="258"/>
        <end position="278"/>
    </location>
</feature>
<evidence type="ECO:0000256" key="2">
    <source>
        <dbReference type="ARBA" id="ARBA00022448"/>
    </source>
</evidence>
<dbReference type="GO" id="GO:0006865">
    <property type="term" value="P:amino acid transport"/>
    <property type="evidence" value="ECO:0007669"/>
    <property type="project" value="UniProtKB-KW"/>
</dbReference>
<dbReference type="InterPro" id="IPR052157">
    <property type="entry name" value="BCAA_transport_permease"/>
</dbReference>
<evidence type="ECO:0000256" key="4">
    <source>
        <dbReference type="ARBA" id="ARBA00022692"/>
    </source>
</evidence>
<evidence type="ECO:0000256" key="8">
    <source>
        <dbReference type="ARBA" id="ARBA00037998"/>
    </source>
</evidence>
<organism evidence="10 11">
    <name type="scientific">Nonomuraea wenchangensis</name>
    <dbReference type="NCBI Taxonomy" id="568860"/>
    <lineage>
        <taxon>Bacteria</taxon>
        <taxon>Bacillati</taxon>
        <taxon>Actinomycetota</taxon>
        <taxon>Actinomycetes</taxon>
        <taxon>Streptosporangiales</taxon>
        <taxon>Streptosporangiaceae</taxon>
        <taxon>Nonomuraea</taxon>
    </lineage>
</organism>
<feature type="transmembrane region" description="Helical" evidence="9">
    <location>
        <begin position="6"/>
        <end position="27"/>
    </location>
</feature>
<dbReference type="InterPro" id="IPR001851">
    <property type="entry name" value="ABC_transp_permease"/>
</dbReference>
<evidence type="ECO:0000313" key="11">
    <source>
        <dbReference type="Proteomes" id="UP000199361"/>
    </source>
</evidence>
<evidence type="ECO:0000256" key="6">
    <source>
        <dbReference type="ARBA" id="ARBA00022989"/>
    </source>
</evidence>
<dbReference type="PANTHER" id="PTHR11795">
    <property type="entry name" value="BRANCHED-CHAIN AMINO ACID TRANSPORT SYSTEM PERMEASE PROTEIN LIVH"/>
    <property type="match status" value="1"/>
</dbReference>
<proteinExistence type="inferred from homology"/>
<reference evidence="10 11" key="1">
    <citation type="submission" date="2016-10" db="EMBL/GenBank/DDBJ databases">
        <authorList>
            <person name="de Groot N.N."/>
        </authorList>
    </citation>
    <scope>NUCLEOTIDE SEQUENCE [LARGE SCALE GENOMIC DNA]</scope>
    <source>
        <strain evidence="10 11">CGMCC 4.5598</strain>
    </source>
</reference>
<dbReference type="OrthoDB" id="3572933at2"/>
<keyword evidence="6 9" id="KW-1133">Transmembrane helix</keyword>
<feature type="transmembrane region" description="Helical" evidence="9">
    <location>
        <begin position="226"/>
        <end position="251"/>
    </location>
</feature>
<keyword evidence="11" id="KW-1185">Reference proteome</keyword>
<sequence>MSGISVIATSTLVLGGLYLLMAAGLTLIWSTLRVFNFGHGALLMFGAYLTWTLLNTTGLPLIVSLAGAVVAMAALGAVYEFLLVSPFIKRPNGDMLVMVATLAATMLLQSGAQLIWGPELKQLPPFGGARVDVAGSVVQGTQLVTIVLAPLLVGLLALVLRRSSIGLTVRALEQNREHAQLLGIPPRRVYLFVVMVAVGFATVAGALLGSMQFMSPAMGSDPLLRAFVVLAFGGAGSLAGTIAGAYAIGLLEAVTTYYFGLSWSPVLVFLAMIVIMLVKPEGLLHTRVRSA</sequence>
<comment type="similarity">
    <text evidence="8">Belongs to the binding-protein-dependent transport system permease family. LivHM subfamily.</text>
</comment>
<dbReference type="Pfam" id="PF02653">
    <property type="entry name" value="BPD_transp_2"/>
    <property type="match status" value="1"/>
</dbReference>
<feature type="transmembrane region" description="Helical" evidence="9">
    <location>
        <begin position="60"/>
        <end position="83"/>
    </location>
</feature>
<feature type="transmembrane region" description="Helical" evidence="9">
    <location>
        <begin position="136"/>
        <end position="160"/>
    </location>
</feature>
<dbReference type="STRING" id="568860.SAMN05421811_102155"/>
<evidence type="ECO:0000256" key="7">
    <source>
        <dbReference type="ARBA" id="ARBA00023136"/>
    </source>
</evidence>
<comment type="subcellular location">
    <subcellularLocation>
        <location evidence="1">Cell membrane</location>
        <topology evidence="1">Multi-pass membrane protein</topology>
    </subcellularLocation>
</comment>
<evidence type="ECO:0000256" key="9">
    <source>
        <dbReference type="SAM" id="Phobius"/>
    </source>
</evidence>
<protein>
    <submittedName>
        <fullName evidence="10">Branched-chain amino acid transport system permease protein</fullName>
    </submittedName>
</protein>
<keyword evidence="7 9" id="KW-0472">Membrane</keyword>
<feature type="transmembrane region" description="Helical" evidence="9">
    <location>
        <begin position="34"/>
        <end position="54"/>
    </location>
</feature>
<keyword evidence="4 9" id="KW-0812">Transmembrane</keyword>
<keyword evidence="5" id="KW-0029">Amino-acid transport</keyword>
<dbReference type="AlphaFoldDB" id="A0A1I0C516"/>
<gene>
    <name evidence="10" type="ORF">SAMN05421811_102155</name>
</gene>
<evidence type="ECO:0000313" key="10">
    <source>
        <dbReference type="EMBL" id="SET13819.1"/>
    </source>
</evidence>
<evidence type="ECO:0000256" key="5">
    <source>
        <dbReference type="ARBA" id="ARBA00022970"/>
    </source>
</evidence>
<keyword evidence="3" id="KW-1003">Cell membrane</keyword>
<dbReference type="GO" id="GO:0005886">
    <property type="term" value="C:plasma membrane"/>
    <property type="evidence" value="ECO:0007669"/>
    <property type="project" value="UniProtKB-SubCell"/>
</dbReference>
<dbReference type="EMBL" id="FOHX01000002">
    <property type="protein sequence ID" value="SET13819.1"/>
    <property type="molecule type" value="Genomic_DNA"/>
</dbReference>
<dbReference type="CDD" id="cd06582">
    <property type="entry name" value="TM_PBP1_LivH_like"/>
    <property type="match status" value="1"/>
</dbReference>